<evidence type="ECO:0000313" key="2">
    <source>
        <dbReference type="EMBL" id="KJC63750.1"/>
    </source>
</evidence>
<dbReference type="EMBL" id="JYFC01000005">
    <property type="protein sequence ID" value="KJC63750.1"/>
    <property type="molecule type" value="Genomic_DNA"/>
</dbReference>
<proteinExistence type="predicted"/>
<reference evidence="2 3" key="1">
    <citation type="journal article" date="2001" name="Int. J. Syst. Evol. Microbiol.">
        <title>Agreia bicolorata gen. nov., sp. nov., to accommodate actinobacteria isolated from narrow reed grass infected by the nematode Heteroanguina graminophila.</title>
        <authorList>
            <person name="Evtushenko L.I."/>
            <person name="Dorofeeva L.V."/>
            <person name="Dobrovolskaya T.G."/>
            <person name="Streshinskaya G.M."/>
            <person name="Subbotin S.A."/>
            <person name="Tiedje J.M."/>
        </authorList>
    </citation>
    <scope>NUCLEOTIDE SEQUENCE [LARGE SCALE GENOMIC DNA]</scope>
    <source>
        <strain evidence="2 3">VKM Ac-1804</strain>
    </source>
</reference>
<feature type="region of interest" description="Disordered" evidence="1">
    <location>
        <begin position="47"/>
        <end position="76"/>
    </location>
</feature>
<evidence type="ECO:0000256" key="1">
    <source>
        <dbReference type="SAM" id="MobiDB-lite"/>
    </source>
</evidence>
<sequence length="76" mass="8686">MSNTEMQARFGAVARRRHHSDLLSARHTIALLQRGLKRFVARHQVAGVRDRQDRAIHHAPGEVHDSRVGRDDDVSR</sequence>
<organism evidence="2 3">
    <name type="scientific">Agreia bicolorata</name>
    <dbReference type="NCBI Taxonomy" id="110935"/>
    <lineage>
        <taxon>Bacteria</taxon>
        <taxon>Bacillati</taxon>
        <taxon>Actinomycetota</taxon>
        <taxon>Actinomycetes</taxon>
        <taxon>Micrococcales</taxon>
        <taxon>Microbacteriaceae</taxon>
        <taxon>Agreia</taxon>
    </lineage>
</organism>
<dbReference type="Proteomes" id="UP000032503">
    <property type="component" value="Unassembled WGS sequence"/>
</dbReference>
<feature type="compositionally biased region" description="Basic and acidic residues" evidence="1">
    <location>
        <begin position="48"/>
        <end position="76"/>
    </location>
</feature>
<name>A0ABR5CDN0_9MICO</name>
<gene>
    <name evidence="2" type="ORF">TZ00_11840</name>
</gene>
<protein>
    <submittedName>
        <fullName evidence="2">Uncharacterized protein</fullName>
    </submittedName>
</protein>
<accession>A0ABR5CDN0</accession>
<evidence type="ECO:0000313" key="3">
    <source>
        <dbReference type="Proteomes" id="UP000032503"/>
    </source>
</evidence>
<comment type="caution">
    <text evidence="2">The sequence shown here is derived from an EMBL/GenBank/DDBJ whole genome shotgun (WGS) entry which is preliminary data.</text>
</comment>
<keyword evidence="3" id="KW-1185">Reference proteome</keyword>